<keyword evidence="2 5" id="KW-0689">Ribosomal protein</keyword>
<dbReference type="EMBL" id="RXIH01000044">
    <property type="protein sequence ID" value="RZN55396.1"/>
    <property type="molecule type" value="Genomic_DNA"/>
</dbReference>
<dbReference type="InterPro" id="IPR000266">
    <property type="entry name" value="Ribosomal_uS17"/>
</dbReference>
<dbReference type="GO" id="GO:0003735">
    <property type="term" value="F:structural constituent of ribosome"/>
    <property type="evidence" value="ECO:0007669"/>
    <property type="project" value="UniProtKB-UniRule"/>
</dbReference>
<dbReference type="Pfam" id="PF16205">
    <property type="entry name" value="Ribosomal_S17_N"/>
    <property type="match status" value="1"/>
</dbReference>
<organism evidence="8 10">
    <name type="scientific">Thermoproteota archaeon</name>
    <dbReference type="NCBI Taxonomy" id="2056631"/>
    <lineage>
        <taxon>Archaea</taxon>
        <taxon>Thermoproteota</taxon>
    </lineage>
</organism>
<accession>A0A523BBT2</accession>
<name>A0A523BBT2_9CREN</name>
<dbReference type="CDD" id="cd00364">
    <property type="entry name" value="Ribosomal_uS17"/>
    <property type="match status" value="1"/>
</dbReference>
<dbReference type="Proteomes" id="UP000317265">
    <property type="component" value="Unassembled WGS sequence"/>
</dbReference>
<evidence type="ECO:0000259" key="6">
    <source>
        <dbReference type="Pfam" id="PF16205"/>
    </source>
</evidence>
<reference evidence="7 9" key="2">
    <citation type="journal article" date="2019" name="Nat. Microbiol.">
        <title>Wide diversity of methane and short-chain alkane metabolisms in uncultured archaea.</title>
        <authorList>
            <person name="Borrel G."/>
            <person name="Adam P.S."/>
            <person name="McKay L.J."/>
            <person name="Chen L.X."/>
            <person name="Sierra-Garcia I.N."/>
            <person name="Sieber C.M."/>
            <person name="Letourneur Q."/>
            <person name="Ghozlane A."/>
            <person name="Andersen G.L."/>
            <person name="Li W.J."/>
            <person name="Hallam S.J."/>
            <person name="Muyzer G."/>
            <person name="de Oliveira V.M."/>
            <person name="Inskeep W.P."/>
            <person name="Banfield J.F."/>
            <person name="Gribaldo S."/>
        </authorList>
    </citation>
    <scope>NUCLEOTIDE SEQUENCE [LARGE SCALE GENOMIC DNA]</scope>
    <source>
        <strain evidence="7">Verst-YHS</strain>
    </source>
</reference>
<dbReference type="AlphaFoldDB" id="A0A523BBT2"/>
<feature type="domain" description="Small ribosomal subunit protein uS17 N-terminal" evidence="6">
    <location>
        <begin position="14"/>
        <end position="30"/>
    </location>
</feature>
<gene>
    <name evidence="8" type="ORF">DSO09_04390</name>
    <name evidence="7" type="ORF">EF809_05395</name>
</gene>
<dbReference type="Pfam" id="PF00366">
    <property type="entry name" value="Ribosomal_S17"/>
    <property type="match status" value="1"/>
</dbReference>
<comment type="caution">
    <text evidence="8">The sequence shown here is derived from an EMBL/GenBank/DDBJ whole genome shotgun (WGS) entry which is preliminary data.</text>
</comment>
<dbReference type="GO" id="GO:0022627">
    <property type="term" value="C:cytosolic small ribosomal subunit"/>
    <property type="evidence" value="ECO:0007669"/>
    <property type="project" value="UniProtKB-UniRule"/>
</dbReference>
<proteinExistence type="inferred from homology"/>
<dbReference type="InterPro" id="IPR012340">
    <property type="entry name" value="NA-bd_OB-fold"/>
</dbReference>
<dbReference type="Gene3D" id="2.40.50.1000">
    <property type="match status" value="1"/>
</dbReference>
<dbReference type="InterPro" id="IPR032440">
    <property type="entry name" value="Ribosomal_uS17_N"/>
</dbReference>
<dbReference type="InterPro" id="IPR019979">
    <property type="entry name" value="Ribosomal_uS17_CS"/>
</dbReference>
<dbReference type="EMBL" id="QNVI01000052">
    <property type="protein sequence ID" value="TDA38397.1"/>
    <property type="molecule type" value="Genomic_DNA"/>
</dbReference>
<dbReference type="Proteomes" id="UP000316080">
    <property type="component" value="Unassembled WGS sequence"/>
</dbReference>
<protein>
    <recommendedName>
        <fullName evidence="4">30S ribosomal protein S17</fullName>
    </recommendedName>
</protein>
<dbReference type="PRINTS" id="PR00973">
    <property type="entry name" value="RIBOSOMALS17"/>
</dbReference>
<evidence type="ECO:0000256" key="5">
    <source>
        <dbReference type="RuleBase" id="RU003872"/>
    </source>
</evidence>
<dbReference type="PANTHER" id="PTHR10744">
    <property type="entry name" value="40S RIBOSOMAL PROTEIN S11 FAMILY MEMBER"/>
    <property type="match status" value="1"/>
</dbReference>
<reference evidence="8 10" key="1">
    <citation type="journal article" date="2019" name="Nat. Microbiol.">
        <title>Expanding anaerobic alkane metabolism in the domain of Archaea.</title>
        <authorList>
            <person name="Wang Y."/>
            <person name="Wegener G."/>
            <person name="Hou J."/>
            <person name="Wang F."/>
            <person name="Xiao X."/>
        </authorList>
    </citation>
    <scope>NUCLEOTIDE SEQUENCE [LARGE SCALE GENOMIC DNA]</scope>
    <source>
        <strain evidence="8">WYZ-LMO11</strain>
    </source>
</reference>
<keyword evidence="3 5" id="KW-0687">Ribonucleoprotein</keyword>
<comment type="similarity">
    <text evidence="1 5">Belongs to the universal ribosomal protein uS17 family.</text>
</comment>
<sequence>MLQNIEKPKVSCSDKKCPFHGNVTIRGRILTGRVVSDRMQRTVVVQVDYLKYYPKYKRYARCKSKIHAHNSPCIAAKKGDIVRIAECRPLSKTVAFVVIEKVGEGAWQKEEKV</sequence>
<evidence type="ECO:0000313" key="9">
    <source>
        <dbReference type="Proteomes" id="UP000316080"/>
    </source>
</evidence>
<evidence type="ECO:0000256" key="3">
    <source>
        <dbReference type="ARBA" id="ARBA00023274"/>
    </source>
</evidence>
<dbReference type="InterPro" id="IPR028333">
    <property type="entry name" value="Ribosomal_uS17_arc/euk"/>
</dbReference>
<evidence type="ECO:0000256" key="2">
    <source>
        <dbReference type="ARBA" id="ARBA00022980"/>
    </source>
</evidence>
<evidence type="ECO:0000256" key="1">
    <source>
        <dbReference type="ARBA" id="ARBA00010254"/>
    </source>
</evidence>
<dbReference type="PANTHER" id="PTHR10744:SF9">
    <property type="entry name" value="40S RIBOSOMAL PROTEIN S11-RELATED"/>
    <property type="match status" value="1"/>
</dbReference>
<dbReference type="NCBIfam" id="TIGR03630">
    <property type="entry name" value="uS17_arch"/>
    <property type="match status" value="1"/>
</dbReference>
<dbReference type="PROSITE" id="PS00056">
    <property type="entry name" value="RIBOSOMAL_S17"/>
    <property type="match status" value="1"/>
</dbReference>
<evidence type="ECO:0000313" key="8">
    <source>
        <dbReference type="EMBL" id="TDA38397.1"/>
    </source>
</evidence>
<evidence type="ECO:0000313" key="10">
    <source>
        <dbReference type="Proteomes" id="UP000317265"/>
    </source>
</evidence>
<dbReference type="NCBIfam" id="NF006345">
    <property type="entry name" value="PRK08572.1"/>
    <property type="match status" value="1"/>
</dbReference>
<evidence type="ECO:0000256" key="4">
    <source>
        <dbReference type="NCBIfam" id="TIGR03630"/>
    </source>
</evidence>
<evidence type="ECO:0000313" key="7">
    <source>
        <dbReference type="EMBL" id="RZN55396.1"/>
    </source>
</evidence>
<dbReference type="SUPFAM" id="SSF50249">
    <property type="entry name" value="Nucleic acid-binding proteins"/>
    <property type="match status" value="1"/>
</dbReference>
<dbReference type="GO" id="GO:0006412">
    <property type="term" value="P:translation"/>
    <property type="evidence" value="ECO:0007669"/>
    <property type="project" value="UniProtKB-UniRule"/>
</dbReference>